<dbReference type="Proteomes" id="UP000315295">
    <property type="component" value="Unassembled WGS sequence"/>
</dbReference>
<sequence length="51" mass="5366">MVWKEMRCVLRSGREATKVVEELADEVVMVVVAEAVNGDGGGDAIEVGFGG</sequence>
<gene>
    <name evidence="1" type="ORF">C1H46_024746</name>
</gene>
<organism evidence="1 2">
    <name type="scientific">Malus baccata</name>
    <name type="common">Siberian crab apple</name>
    <name type="synonym">Pyrus baccata</name>
    <dbReference type="NCBI Taxonomy" id="106549"/>
    <lineage>
        <taxon>Eukaryota</taxon>
        <taxon>Viridiplantae</taxon>
        <taxon>Streptophyta</taxon>
        <taxon>Embryophyta</taxon>
        <taxon>Tracheophyta</taxon>
        <taxon>Spermatophyta</taxon>
        <taxon>Magnoliopsida</taxon>
        <taxon>eudicotyledons</taxon>
        <taxon>Gunneridae</taxon>
        <taxon>Pentapetalae</taxon>
        <taxon>rosids</taxon>
        <taxon>fabids</taxon>
        <taxon>Rosales</taxon>
        <taxon>Rosaceae</taxon>
        <taxon>Amygdaloideae</taxon>
        <taxon>Maleae</taxon>
        <taxon>Malus</taxon>
    </lineage>
</organism>
<comment type="caution">
    <text evidence="1">The sequence shown here is derived from an EMBL/GenBank/DDBJ whole genome shotgun (WGS) entry which is preliminary data.</text>
</comment>
<protein>
    <submittedName>
        <fullName evidence="1">Uncharacterized protein</fullName>
    </submittedName>
</protein>
<evidence type="ECO:0000313" key="1">
    <source>
        <dbReference type="EMBL" id="TQD89752.1"/>
    </source>
</evidence>
<name>A0A540LU04_MALBA</name>
<dbReference type="AlphaFoldDB" id="A0A540LU04"/>
<evidence type="ECO:0000313" key="2">
    <source>
        <dbReference type="Proteomes" id="UP000315295"/>
    </source>
</evidence>
<keyword evidence="2" id="KW-1185">Reference proteome</keyword>
<accession>A0A540LU04</accession>
<reference evidence="1 2" key="1">
    <citation type="journal article" date="2019" name="G3 (Bethesda)">
        <title>Sequencing of a Wild Apple (Malus baccata) Genome Unravels the Differences Between Cultivated and Wild Apple Species Regarding Disease Resistance and Cold Tolerance.</title>
        <authorList>
            <person name="Chen X."/>
        </authorList>
    </citation>
    <scope>NUCLEOTIDE SEQUENCE [LARGE SCALE GENOMIC DNA]</scope>
    <source>
        <strain evidence="2">cv. Shandingzi</strain>
        <tissue evidence="1">Leaves</tissue>
    </source>
</reference>
<dbReference type="EMBL" id="VIEB01000471">
    <property type="protein sequence ID" value="TQD89752.1"/>
    <property type="molecule type" value="Genomic_DNA"/>
</dbReference>
<proteinExistence type="predicted"/>